<dbReference type="InterPro" id="IPR001708">
    <property type="entry name" value="YidC/ALB3/OXA1/COX18"/>
</dbReference>
<evidence type="ECO:0000256" key="4">
    <source>
        <dbReference type="ARBA" id="ARBA00022448"/>
    </source>
</evidence>
<evidence type="ECO:0000256" key="1">
    <source>
        <dbReference type="ARBA" id="ARBA00004429"/>
    </source>
</evidence>
<evidence type="ECO:0000313" key="18">
    <source>
        <dbReference type="EMBL" id="QIW11350.1"/>
    </source>
</evidence>
<keyword evidence="20" id="KW-1185">Reference proteome</keyword>
<evidence type="ECO:0000256" key="8">
    <source>
        <dbReference type="ARBA" id="ARBA00022927"/>
    </source>
</evidence>
<dbReference type="OrthoDB" id="9780552at2"/>
<feature type="transmembrane region" description="Helical" evidence="14">
    <location>
        <begin position="433"/>
        <end position="456"/>
    </location>
</feature>
<dbReference type="InterPro" id="IPR038221">
    <property type="entry name" value="YidC_periplasmic_sf"/>
</dbReference>
<dbReference type="EMBL" id="CP043424">
    <property type="protein sequence ID" value="QIW11350.1"/>
    <property type="molecule type" value="Genomic_DNA"/>
</dbReference>
<evidence type="ECO:0000256" key="2">
    <source>
        <dbReference type="ARBA" id="ARBA00010527"/>
    </source>
</evidence>
<dbReference type="InterPro" id="IPR047196">
    <property type="entry name" value="YidC_ALB_C"/>
</dbReference>
<dbReference type="Gene3D" id="2.70.98.90">
    <property type="match status" value="1"/>
</dbReference>
<keyword evidence="8 14" id="KW-0653">Protein transport</keyword>
<dbReference type="Pfam" id="PF02096">
    <property type="entry name" value="60KD_IMP"/>
    <property type="match status" value="1"/>
</dbReference>
<evidence type="ECO:0000256" key="5">
    <source>
        <dbReference type="ARBA" id="ARBA00022475"/>
    </source>
</evidence>
<keyword evidence="9 14" id="KW-1133">Transmembrane helix</keyword>
<keyword evidence="6" id="KW-0997">Cell inner membrane</keyword>
<dbReference type="RefSeq" id="WP_112869295.1">
    <property type="nucleotide sequence ID" value="NZ_CP021781.1"/>
</dbReference>
<evidence type="ECO:0000256" key="9">
    <source>
        <dbReference type="ARBA" id="ARBA00022989"/>
    </source>
</evidence>
<keyword evidence="4 14" id="KW-0813">Transport</keyword>
<evidence type="ECO:0000256" key="11">
    <source>
        <dbReference type="ARBA" id="ARBA00023186"/>
    </source>
</evidence>
<sequence>MKSNHIRILLLVTIAIMFVSLMGKWEETFPSNDSAQQTTAQVQDATSHYSDSAAVTNDKATTPVKGDVKESLAAKTNFSEYDDSKSVTINTGVFKDLKISLNGGAITSASLKDYTVSLEDKSAMPLLTSKDKSQYIAKSNIVVDKKPLDITFENKGIKKEGDKQVLTLSANVDGLDIVRTYTFDDSKYNISVAQNITNTTGSPISVIVDNSLARDFDPAGDSFSLLNAHSYTFTGVAYSTTQDKFRKESFKDIAKTNGKPTIVGNVGNGWVAFVEHYFETAWIPQSTNSIIYFKNIDENIFEAGEYSSITIQPSQSQDVTSVLYSGPIIKNNLAPLAPNLEKTLDYGMLSFFSEIIFWVMSHIHALVGNWGLAIILVTCLIKAIFYPLSAKSYRSMAKMRMLQPRMKRLQESYKDDRQQLGKKMMEMYKSEKVNPLSGCLPMVVQIPIFISLYWVLLESVELRHAPFIFWIHDLSIKDPFYVLPVLMGISMFLQQKISPAPADPMQAKIMMFLPIMFTFLFSSFPAGLVLYWLTNNLISITQQYIITRRYQASHTHKKK</sequence>
<dbReference type="NCBIfam" id="TIGR03593">
    <property type="entry name" value="yidC_nterm"/>
    <property type="match status" value="1"/>
</dbReference>
<dbReference type="NCBIfam" id="TIGR03592">
    <property type="entry name" value="yidC_oxa1_cterm"/>
    <property type="match status" value="1"/>
</dbReference>
<evidence type="ECO:0000256" key="10">
    <source>
        <dbReference type="ARBA" id="ARBA00023136"/>
    </source>
</evidence>
<dbReference type="Proteomes" id="UP000251120">
    <property type="component" value="Chromosome"/>
</dbReference>
<gene>
    <name evidence="14 18" type="primary">yidC</name>
    <name evidence="17" type="ORF">CDH04_01220</name>
    <name evidence="18" type="ORF">FZC43_01220</name>
</gene>
<dbReference type="GO" id="GO:0032977">
    <property type="term" value="F:membrane insertase activity"/>
    <property type="evidence" value="ECO:0007669"/>
    <property type="project" value="InterPro"/>
</dbReference>
<proteinExistence type="inferred from homology"/>
<keyword evidence="5 14" id="KW-1003">Cell membrane</keyword>
<keyword evidence="10 14" id="KW-0472">Membrane</keyword>
<comment type="caution">
    <text evidence="14">Lacks conserved residue(s) required for the propagation of feature annotation.</text>
</comment>
<evidence type="ECO:0000256" key="3">
    <source>
        <dbReference type="ARBA" id="ARBA00015325"/>
    </source>
</evidence>
<dbReference type="PRINTS" id="PR00701">
    <property type="entry name" value="60KDINNERMP"/>
</dbReference>
<dbReference type="CDD" id="cd20070">
    <property type="entry name" value="5TM_YidC_Alb3"/>
    <property type="match status" value="1"/>
</dbReference>
<reference evidence="18 20" key="2">
    <citation type="submission" date="2019-08" db="EMBL/GenBank/DDBJ databases">
        <title>Complete genome sequences of Francisella adeliensis (FSC1325 and FSC1326).</title>
        <authorList>
            <person name="Ohrman C."/>
            <person name="Uneklint I."/>
            <person name="Vallesi A."/>
            <person name="Karlsson L."/>
            <person name="Sjodin A."/>
        </authorList>
    </citation>
    <scope>NUCLEOTIDE SEQUENCE [LARGE SCALE GENOMIC DNA]</scope>
    <source>
        <strain evidence="18 20">FSC1325</strain>
    </source>
</reference>
<comment type="subcellular location">
    <subcellularLocation>
        <location evidence="1">Cell inner membrane</location>
        <topology evidence="1">Multi-pass membrane protein</topology>
    </subcellularLocation>
    <subcellularLocation>
        <location evidence="14">Cell membrane</location>
        <topology evidence="14">Multi-pass membrane protein</topology>
    </subcellularLocation>
</comment>
<dbReference type="Proteomes" id="UP000681131">
    <property type="component" value="Chromosome"/>
</dbReference>
<evidence type="ECO:0000313" key="17">
    <source>
        <dbReference type="EMBL" id="AXA33121.1"/>
    </source>
</evidence>
<keyword evidence="11 14" id="KW-0143">Chaperone</keyword>
<keyword evidence="7 14" id="KW-0812">Transmembrane</keyword>
<evidence type="ECO:0000256" key="7">
    <source>
        <dbReference type="ARBA" id="ARBA00022692"/>
    </source>
</evidence>
<dbReference type="PANTHER" id="PTHR12428:SF65">
    <property type="entry name" value="CYTOCHROME C OXIDASE ASSEMBLY PROTEIN COX18, MITOCHONDRIAL"/>
    <property type="match status" value="1"/>
</dbReference>
<accession>A0A2Z4XW97</accession>
<evidence type="ECO:0000313" key="19">
    <source>
        <dbReference type="Proteomes" id="UP000251120"/>
    </source>
</evidence>
<reference evidence="17 19" key="1">
    <citation type="submission" date="2017-06" db="EMBL/GenBank/DDBJ databases">
        <title>Complete genome of Francisella adeliensis.</title>
        <authorList>
            <person name="Vallesi A."/>
            <person name="Sjodin A."/>
        </authorList>
    </citation>
    <scope>NUCLEOTIDE SEQUENCE [LARGE SCALE GENOMIC DNA]</scope>
    <source>
        <strain evidence="17 19">FDC440</strain>
    </source>
</reference>
<dbReference type="InterPro" id="IPR019998">
    <property type="entry name" value="Membr_insert_YidC"/>
</dbReference>
<dbReference type="AlphaFoldDB" id="A0A2Z4XW97"/>
<name>A0A2Z4XW97_9GAMM</name>
<evidence type="ECO:0000259" key="16">
    <source>
        <dbReference type="Pfam" id="PF14849"/>
    </source>
</evidence>
<dbReference type="InterPro" id="IPR028055">
    <property type="entry name" value="YidC/Oxa/ALB_C"/>
</dbReference>
<dbReference type="GO" id="GO:0005886">
    <property type="term" value="C:plasma membrane"/>
    <property type="evidence" value="ECO:0007669"/>
    <property type="project" value="UniProtKB-SubCell"/>
</dbReference>
<dbReference type="GO" id="GO:0015031">
    <property type="term" value="P:protein transport"/>
    <property type="evidence" value="ECO:0007669"/>
    <property type="project" value="UniProtKB-KW"/>
</dbReference>
<feature type="domain" description="Membrane insertase YidC N-terminal" evidence="16">
    <location>
        <begin position="87"/>
        <end position="359"/>
    </location>
</feature>
<protein>
    <recommendedName>
        <fullName evidence="3 14">Membrane protein insertase YidC</fullName>
    </recommendedName>
    <alternativeName>
        <fullName evidence="13 14">Foldase YidC</fullName>
    </alternativeName>
    <alternativeName>
        <fullName evidence="12 14">Membrane integrase YidC</fullName>
    </alternativeName>
    <alternativeName>
        <fullName evidence="14">Membrane protein YidC</fullName>
    </alternativeName>
</protein>
<dbReference type="InterPro" id="IPR028053">
    <property type="entry name" value="Membr_insert_YidC_N"/>
</dbReference>
<evidence type="ECO:0000256" key="14">
    <source>
        <dbReference type="HAMAP-Rule" id="MF_01810"/>
    </source>
</evidence>
<dbReference type="GO" id="GO:0051205">
    <property type="term" value="P:protein insertion into membrane"/>
    <property type="evidence" value="ECO:0007669"/>
    <property type="project" value="TreeGrafter"/>
</dbReference>
<evidence type="ECO:0000313" key="20">
    <source>
        <dbReference type="Proteomes" id="UP000681131"/>
    </source>
</evidence>
<dbReference type="CDD" id="cd19961">
    <property type="entry name" value="EcYidC-like_peri"/>
    <property type="match status" value="1"/>
</dbReference>
<dbReference type="Pfam" id="PF14849">
    <property type="entry name" value="YidC_periplas"/>
    <property type="match status" value="1"/>
</dbReference>
<comment type="subunit">
    <text evidence="14">Interacts with the Sec translocase complex via SecD. Specifically interacts with transmembrane segments of nascent integral membrane proteins during membrane integration.</text>
</comment>
<evidence type="ECO:0000256" key="6">
    <source>
        <dbReference type="ARBA" id="ARBA00022519"/>
    </source>
</evidence>
<evidence type="ECO:0000259" key="15">
    <source>
        <dbReference type="Pfam" id="PF02096"/>
    </source>
</evidence>
<comment type="function">
    <text evidence="14">Required for the insertion and/or proper folding and/or complex formation of integral membrane proteins into the membrane. Involved in integration of membrane proteins that insert both dependently and independently of the Sec translocase complex, as well as at least some lipoproteins. Aids folding of multispanning membrane proteins.</text>
</comment>
<organism evidence="17 19">
    <name type="scientific">Francisella adeliensis</name>
    <dbReference type="NCBI Taxonomy" id="2007306"/>
    <lineage>
        <taxon>Bacteria</taxon>
        <taxon>Pseudomonadati</taxon>
        <taxon>Pseudomonadota</taxon>
        <taxon>Gammaproteobacteria</taxon>
        <taxon>Thiotrichales</taxon>
        <taxon>Francisellaceae</taxon>
        <taxon>Francisella</taxon>
    </lineage>
</organism>
<dbReference type="EMBL" id="CP021781">
    <property type="protein sequence ID" value="AXA33121.1"/>
    <property type="molecule type" value="Genomic_DNA"/>
</dbReference>
<feature type="transmembrane region" description="Helical" evidence="14">
    <location>
        <begin position="370"/>
        <end position="390"/>
    </location>
</feature>
<feature type="transmembrane region" description="Helical" evidence="14">
    <location>
        <begin position="509"/>
        <end position="533"/>
    </location>
</feature>
<dbReference type="HAMAP" id="MF_01810">
    <property type="entry name" value="YidC_type1"/>
    <property type="match status" value="1"/>
</dbReference>
<dbReference type="KEGG" id="fad:CDH04_01220"/>
<evidence type="ECO:0000256" key="13">
    <source>
        <dbReference type="ARBA" id="ARBA00033342"/>
    </source>
</evidence>
<comment type="similarity">
    <text evidence="2 14">Belongs to the OXA1/ALB3/YidC family. Type 1 subfamily.</text>
</comment>
<dbReference type="NCBIfam" id="NF002352">
    <property type="entry name" value="PRK01318.1-3"/>
    <property type="match status" value="1"/>
</dbReference>
<evidence type="ECO:0000256" key="12">
    <source>
        <dbReference type="ARBA" id="ARBA00033245"/>
    </source>
</evidence>
<dbReference type="PRINTS" id="PR01900">
    <property type="entry name" value="YIDCPROTEIN"/>
</dbReference>
<feature type="domain" description="Membrane insertase YidC/Oxa/ALB C-terminal" evidence="15">
    <location>
        <begin position="370"/>
        <end position="548"/>
    </location>
</feature>
<dbReference type="PANTHER" id="PTHR12428">
    <property type="entry name" value="OXA1"/>
    <property type="match status" value="1"/>
</dbReference>